<evidence type="ECO:0000313" key="1">
    <source>
        <dbReference type="EMBL" id="QDS75098.1"/>
    </source>
</evidence>
<dbReference type="AlphaFoldDB" id="A0A517LHH6"/>
<dbReference type="OrthoDB" id="268428at2759"/>
<name>A0A517LHH6_9PEZI</name>
<sequence length="800" mass="88714">MEDKKATVQCPLHEIAIDGDLTIVLTKSEAIKPLPEGALEYKQIPVARYKVDRSTLINLPTEDNRHDNYFKLTLTGNFKEARQTAVEIEDQDADALRVFFLVVHGKPDSAYTEHHSVMWPLASFLDYVNVTSKIFEAWFAAWYGFKDEKINSISPQEMLFPCHRFNHAPGFLKATKECVYQVPGYIHEKNPTDFRAIHLHPLIIQQLNAARGRLRTILHRESWKPINRLLKFSCSCSDVALPSGAIPACTCKFKNISPCTCRADTVSGYERALQRTQAYPLEETWHKNCADDILSRLKDFGYTVPSGACGNCTQNYTREIAHAISGVRTYFDGLCLDCMNASKRKTSRDEKLDENDVYWIHNQTRQWDEDCRVTHGQPTWYYSYMVATVTSIVNSTTILTATITTTTQSTAVWNLDPLAAITSSDTRWDPYHAPETLVVEIRPTGTESTLTLLVSGADGKPPVITRRSELSTEAHNTSTAIAKTTATPTLTATNHSAISTPTELDGAVAAQPIQKRWELPTGPFSVNVPTDSYPIEVCSSDCSQHCTPFVTESHECLRFAKDIPRWGSMGSEQRGPFYESYACLVCLNLPALMTTPDHPEGGNSLRETQDLINAIWSVSKSVGIPPQLPFAMAMQESQASVRPHSGDQGNSRGTFQVQIPGSVTCLGTPIDECKAEQILAMVSLGICGQWSCAPPYQSPGIVTYWQRYPTDVGLIARGYNSGSVYDQNDLTVVAVGTNSYSSDISNRMMGRVVGGFYSRTCCAKCDQGRNVLEVHTCGPVDGLMSDFCGDDRYSFHGQIG</sequence>
<dbReference type="EMBL" id="CP042196">
    <property type="protein sequence ID" value="QDS75098.1"/>
    <property type="molecule type" value="Genomic_DNA"/>
</dbReference>
<protein>
    <submittedName>
        <fullName evidence="1">Uncharacterized protein</fullName>
    </submittedName>
</protein>
<organism evidence="1 2">
    <name type="scientific">Venturia effusa</name>
    <dbReference type="NCBI Taxonomy" id="50376"/>
    <lineage>
        <taxon>Eukaryota</taxon>
        <taxon>Fungi</taxon>
        <taxon>Dikarya</taxon>
        <taxon>Ascomycota</taxon>
        <taxon>Pezizomycotina</taxon>
        <taxon>Dothideomycetes</taxon>
        <taxon>Pleosporomycetidae</taxon>
        <taxon>Venturiales</taxon>
        <taxon>Venturiaceae</taxon>
        <taxon>Venturia</taxon>
    </lineage>
</organism>
<keyword evidence="2" id="KW-1185">Reference proteome</keyword>
<proteinExistence type="predicted"/>
<dbReference type="STRING" id="50376.A0A517LHH6"/>
<accession>A0A517LHH6</accession>
<dbReference type="Proteomes" id="UP000316270">
    <property type="component" value="Chromosome 12"/>
</dbReference>
<gene>
    <name evidence="1" type="ORF">FKW77_007093</name>
</gene>
<evidence type="ECO:0000313" key="2">
    <source>
        <dbReference type="Proteomes" id="UP000316270"/>
    </source>
</evidence>
<reference evidence="1 2" key="1">
    <citation type="submission" date="2019-07" db="EMBL/GenBank/DDBJ databases">
        <title>Finished genome of Venturia effusa.</title>
        <authorList>
            <person name="Young C.A."/>
            <person name="Cox M.P."/>
            <person name="Ganley A.R.D."/>
            <person name="David W.J."/>
        </authorList>
    </citation>
    <scope>NUCLEOTIDE SEQUENCE [LARGE SCALE GENOMIC DNA]</scope>
    <source>
        <strain evidence="2">albino</strain>
    </source>
</reference>